<keyword evidence="10" id="KW-1185">Reference proteome</keyword>
<dbReference type="Proteomes" id="UP000001514">
    <property type="component" value="Unassembled WGS sequence"/>
</dbReference>
<keyword evidence="1" id="KW-0808">Transferase</keyword>
<keyword evidence="2 5" id="KW-0547">Nucleotide-binding</keyword>
<dbReference type="FunCoup" id="D8TCF5">
    <property type="interactions" value="324"/>
</dbReference>
<sequence length="339" mass="38684">MLLATANFSSDNLLGEGGFGRVYRGVLKNGQIVAVKQMEPSLSKGVQGEREFRVEVDILSRLDHSHLVKLIGYCADKGQRMLVYEFMPHGNLQEHLHGIVRVKMDWRTRVSIARGAATALEYLHNGPATGNPVIHRDFKSSNILLDDKFQAKVSDFGLAKLVPYGNQTYVSTRVLGTFGYFDPQYTATGRLTLKSDVYAFGVVMLELLTGRRPVNATYTLRKQNLVTQVRDWLREKRKLKKILDPELRAELPWQWDSIRRFASLAFDCIRDDDTRRPTMSQCARELELLHLSLTLYSRSSRTSCQTRKAPWPKHVTSTKGRSPRSPHHWPPRLSSFLIT</sequence>
<feature type="region of interest" description="Disordered" evidence="7">
    <location>
        <begin position="307"/>
        <end position="339"/>
    </location>
</feature>
<dbReference type="STRING" id="88036.D8TCF5"/>
<dbReference type="InterPro" id="IPR000719">
    <property type="entry name" value="Prot_kinase_dom"/>
</dbReference>
<keyword evidence="4 5" id="KW-0067">ATP-binding</keyword>
<dbReference type="GO" id="GO:0004674">
    <property type="term" value="F:protein serine/threonine kinase activity"/>
    <property type="evidence" value="ECO:0007669"/>
    <property type="project" value="UniProtKB-KW"/>
</dbReference>
<keyword evidence="3" id="KW-0418">Kinase</keyword>
<evidence type="ECO:0000256" key="1">
    <source>
        <dbReference type="ARBA" id="ARBA00022679"/>
    </source>
</evidence>
<evidence type="ECO:0000256" key="4">
    <source>
        <dbReference type="ARBA" id="ARBA00022840"/>
    </source>
</evidence>
<comment type="similarity">
    <text evidence="6">Belongs to the protein kinase superfamily.</text>
</comment>
<organism evidence="10">
    <name type="scientific">Selaginella moellendorffii</name>
    <name type="common">Spikemoss</name>
    <dbReference type="NCBI Taxonomy" id="88036"/>
    <lineage>
        <taxon>Eukaryota</taxon>
        <taxon>Viridiplantae</taxon>
        <taxon>Streptophyta</taxon>
        <taxon>Embryophyta</taxon>
        <taxon>Tracheophyta</taxon>
        <taxon>Lycopodiopsida</taxon>
        <taxon>Selaginellales</taxon>
        <taxon>Selaginellaceae</taxon>
        <taxon>Selaginella</taxon>
    </lineage>
</organism>
<accession>D8TCF5</accession>
<evidence type="ECO:0000256" key="6">
    <source>
        <dbReference type="RuleBase" id="RU000304"/>
    </source>
</evidence>
<dbReference type="FunFam" id="3.30.200.20:FF:000178">
    <property type="entry name" value="serine/threonine-protein kinase PBS1-like"/>
    <property type="match status" value="1"/>
</dbReference>
<evidence type="ECO:0000259" key="8">
    <source>
        <dbReference type="PROSITE" id="PS50011"/>
    </source>
</evidence>
<dbReference type="InParanoid" id="D8TCF5"/>
<evidence type="ECO:0000313" key="9">
    <source>
        <dbReference type="EMBL" id="EFJ05682.1"/>
    </source>
</evidence>
<dbReference type="CDD" id="cd14066">
    <property type="entry name" value="STKc_IRAK"/>
    <property type="match status" value="1"/>
</dbReference>
<dbReference type="KEGG" id="smo:SELMODRAFT_236704"/>
<dbReference type="FunFam" id="1.10.510.10:FF:000095">
    <property type="entry name" value="protein STRUBBELIG-RECEPTOR FAMILY 8"/>
    <property type="match status" value="1"/>
</dbReference>
<proteinExistence type="inferred from homology"/>
<feature type="compositionally biased region" description="Basic residues" evidence="7">
    <location>
        <begin position="321"/>
        <end position="330"/>
    </location>
</feature>
<protein>
    <recommendedName>
        <fullName evidence="8">Protein kinase domain-containing protein</fullName>
    </recommendedName>
</protein>
<name>D8TCF5_SELML</name>
<feature type="binding site" evidence="5">
    <location>
        <position position="36"/>
    </location>
    <ligand>
        <name>ATP</name>
        <dbReference type="ChEBI" id="CHEBI:30616"/>
    </ligand>
</feature>
<dbReference type="PROSITE" id="PS00108">
    <property type="entry name" value="PROTEIN_KINASE_ST"/>
    <property type="match status" value="1"/>
</dbReference>
<dbReference type="GO" id="GO:0005524">
    <property type="term" value="F:ATP binding"/>
    <property type="evidence" value="ECO:0007669"/>
    <property type="project" value="UniProtKB-UniRule"/>
</dbReference>
<dbReference type="Gene3D" id="1.10.510.10">
    <property type="entry name" value="Transferase(Phosphotransferase) domain 1"/>
    <property type="match status" value="1"/>
</dbReference>
<dbReference type="PROSITE" id="PS00107">
    <property type="entry name" value="PROTEIN_KINASE_ATP"/>
    <property type="match status" value="1"/>
</dbReference>
<evidence type="ECO:0000313" key="10">
    <source>
        <dbReference type="Proteomes" id="UP000001514"/>
    </source>
</evidence>
<evidence type="ECO:0000256" key="2">
    <source>
        <dbReference type="ARBA" id="ARBA00022741"/>
    </source>
</evidence>
<dbReference type="GO" id="GO:0004672">
    <property type="term" value="F:protein kinase activity"/>
    <property type="evidence" value="ECO:0000318"/>
    <property type="project" value="GO_Central"/>
</dbReference>
<evidence type="ECO:0000256" key="5">
    <source>
        <dbReference type="PROSITE-ProRule" id="PRU10141"/>
    </source>
</evidence>
<dbReference type="PANTHER" id="PTHR47989">
    <property type="entry name" value="OS01G0750732 PROTEIN"/>
    <property type="match status" value="1"/>
</dbReference>
<dbReference type="HOGENOM" id="CLU_000288_21_4_1"/>
<dbReference type="SUPFAM" id="SSF56112">
    <property type="entry name" value="Protein kinase-like (PK-like)"/>
    <property type="match status" value="1"/>
</dbReference>
<dbReference type="eggNOG" id="KOG1187">
    <property type="taxonomic scope" value="Eukaryota"/>
</dbReference>
<dbReference type="InterPro" id="IPR008271">
    <property type="entry name" value="Ser/Thr_kinase_AS"/>
</dbReference>
<dbReference type="EMBL" id="GL377716">
    <property type="protein sequence ID" value="EFJ05682.1"/>
    <property type="molecule type" value="Genomic_DNA"/>
</dbReference>
<evidence type="ECO:0000256" key="7">
    <source>
        <dbReference type="SAM" id="MobiDB-lite"/>
    </source>
</evidence>
<keyword evidence="6" id="KW-0723">Serine/threonine-protein kinase</keyword>
<dbReference type="OMA" id="TCAERIF"/>
<dbReference type="Gramene" id="EFJ05682">
    <property type="protein sequence ID" value="EFJ05682"/>
    <property type="gene ID" value="SELMODRAFT_236704"/>
</dbReference>
<gene>
    <name evidence="9" type="ORF">SELMODRAFT_236704</name>
</gene>
<dbReference type="InterPro" id="IPR011009">
    <property type="entry name" value="Kinase-like_dom_sf"/>
</dbReference>
<dbReference type="InterPro" id="IPR017441">
    <property type="entry name" value="Protein_kinase_ATP_BS"/>
</dbReference>
<dbReference type="PIRSF" id="PIRSF000654">
    <property type="entry name" value="Integrin-linked_kinase"/>
    <property type="match status" value="1"/>
</dbReference>
<dbReference type="Gene3D" id="3.30.200.20">
    <property type="entry name" value="Phosphorylase Kinase, domain 1"/>
    <property type="match status" value="1"/>
</dbReference>
<feature type="domain" description="Protein kinase" evidence="8">
    <location>
        <begin position="8"/>
        <end position="293"/>
    </location>
</feature>
<dbReference type="PROSITE" id="PS50011">
    <property type="entry name" value="PROTEIN_KINASE_DOM"/>
    <property type="match status" value="1"/>
</dbReference>
<reference evidence="9 10" key="1">
    <citation type="journal article" date="2011" name="Science">
        <title>The Selaginella genome identifies genetic changes associated with the evolution of vascular plants.</title>
        <authorList>
            <person name="Banks J.A."/>
            <person name="Nishiyama T."/>
            <person name="Hasebe M."/>
            <person name="Bowman J.L."/>
            <person name="Gribskov M."/>
            <person name="dePamphilis C."/>
            <person name="Albert V.A."/>
            <person name="Aono N."/>
            <person name="Aoyama T."/>
            <person name="Ambrose B.A."/>
            <person name="Ashton N.W."/>
            <person name="Axtell M.J."/>
            <person name="Barker E."/>
            <person name="Barker M.S."/>
            <person name="Bennetzen J.L."/>
            <person name="Bonawitz N.D."/>
            <person name="Chapple C."/>
            <person name="Cheng C."/>
            <person name="Correa L.G."/>
            <person name="Dacre M."/>
            <person name="DeBarry J."/>
            <person name="Dreyer I."/>
            <person name="Elias M."/>
            <person name="Engstrom E.M."/>
            <person name="Estelle M."/>
            <person name="Feng L."/>
            <person name="Finet C."/>
            <person name="Floyd S.K."/>
            <person name="Frommer W.B."/>
            <person name="Fujita T."/>
            <person name="Gramzow L."/>
            <person name="Gutensohn M."/>
            <person name="Harholt J."/>
            <person name="Hattori M."/>
            <person name="Heyl A."/>
            <person name="Hirai T."/>
            <person name="Hiwatashi Y."/>
            <person name="Ishikawa M."/>
            <person name="Iwata M."/>
            <person name="Karol K.G."/>
            <person name="Koehler B."/>
            <person name="Kolukisaoglu U."/>
            <person name="Kubo M."/>
            <person name="Kurata T."/>
            <person name="Lalonde S."/>
            <person name="Li K."/>
            <person name="Li Y."/>
            <person name="Litt A."/>
            <person name="Lyons E."/>
            <person name="Manning G."/>
            <person name="Maruyama T."/>
            <person name="Michael T.P."/>
            <person name="Mikami K."/>
            <person name="Miyazaki S."/>
            <person name="Morinaga S."/>
            <person name="Murata T."/>
            <person name="Mueller-Roeber B."/>
            <person name="Nelson D.R."/>
            <person name="Obara M."/>
            <person name="Oguri Y."/>
            <person name="Olmstead R.G."/>
            <person name="Onodera N."/>
            <person name="Petersen B.L."/>
            <person name="Pils B."/>
            <person name="Prigge M."/>
            <person name="Rensing S.A."/>
            <person name="Riano-Pachon D.M."/>
            <person name="Roberts A.W."/>
            <person name="Sato Y."/>
            <person name="Scheller H.V."/>
            <person name="Schulz B."/>
            <person name="Schulz C."/>
            <person name="Shakirov E.V."/>
            <person name="Shibagaki N."/>
            <person name="Shinohara N."/>
            <person name="Shippen D.E."/>
            <person name="Soerensen I."/>
            <person name="Sotooka R."/>
            <person name="Sugimoto N."/>
            <person name="Sugita M."/>
            <person name="Sumikawa N."/>
            <person name="Tanurdzic M."/>
            <person name="Theissen G."/>
            <person name="Ulvskov P."/>
            <person name="Wakazuki S."/>
            <person name="Weng J.K."/>
            <person name="Willats W.W."/>
            <person name="Wipf D."/>
            <person name="Wolf P.G."/>
            <person name="Yang L."/>
            <person name="Zimmer A.D."/>
            <person name="Zhu Q."/>
            <person name="Mitros T."/>
            <person name="Hellsten U."/>
            <person name="Loque D."/>
            <person name="Otillar R."/>
            <person name="Salamov A."/>
            <person name="Schmutz J."/>
            <person name="Shapiro H."/>
            <person name="Lindquist E."/>
            <person name="Lucas S."/>
            <person name="Rokhsar D."/>
            <person name="Grigoriev I.V."/>
        </authorList>
    </citation>
    <scope>NUCLEOTIDE SEQUENCE [LARGE SCALE GENOMIC DNA]</scope>
</reference>
<dbReference type="AlphaFoldDB" id="D8TCF5"/>
<evidence type="ECO:0000256" key="3">
    <source>
        <dbReference type="ARBA" id="ARBA00022777"/>
    </source>
</evidence>
<dbReference type="PANTHER" id="PTHR47989:SF47">
    <property type="entry name" value="SERINE_THREONINE-PROTEIN KINASE PBL28-RELATED"/>
    <property type="match status" value="1"/>
</dbReference>
<dbReference type="Pfam" id="PF00069">
    <property type="entry name" value="Pkinase"/>
    <property type="match status" value="1"/>
</dbReference>